<evidence type="ECO:0000256" key="1">
    <source>
        <dbReference type="SAM" id="MobiDB-lite"/>
    </source>
</evidence>
<dbReference type="EMBL" id="AP023189">
    <property type="protein sequence ID" value="BCG27498.1"/>
    <property type="molecule type" value="Genomic_DNA"/>
</dbReference>
<dbReference type="EMBL" id="BQKM01000005">
    <property type="protein sequence ID" value="GJN53003.1"/>
    <property type="molecule type" value="Genomic_DNA"/>
</dbReference>
<keyword evidence="5" id="KW-1185">Reference proteome</keyword>
<accession>A0A6J4EDM4</accession>
<evidence type="ECO:0000313" key="5">
    <source>
        <dbReference type="Proteomes" id="UP001054892"/>
    </source>
</evidence>
<gene>
    <name evidence="2" type="ORF">TUM18999_56890</name>
    <name evidence="3" type="ORF">TUM20286_27550</name>
</gene>
<dbReference type="Proteomes" id="UP000509383">
    <property type="component" value="Chromosome"/>
</dbReference>
<evidence type="ECO:0000313" key="3">
    <source>
        <dbReference type="EMBL" id="GJN53003.1"/>
    </source>
</evidence>
<name>A0A6J4EDM4_9PSED</name>
<dbReference type="AlphaFoldDB" id="A0A6J4EDM4"/>
<protein>
    <submittedName>
        <fullName evidence="2">Uncharacterized protein</fullName>
    </submittedName>
</protein>
<reference evidence="2 4" key="1">
    <citation type="submission" date="2020-05" db="EMBL/GenBank/DDBJ databases">
        <title>Characterization of novel class B3 metallo-beta-lactamase from novel Pseudomonas species.</title>
        <authorList>
            <person name="Yamada K."/>
            <person name="Aoki K."/>
            <person name="Ishii Y."/>
        </authorList>
    </citation>
    <scope>NUCLEOTIDE SEQUENCE [LARGE SCALE GENOMIC DNA]</scope>
    <source>
        <strain evidence="2 4">TUM18999</strain>
        <strain evidence="3 5">TUM20286</strain>
    </source>
</reference>
<dbReference type="KEGG" id="ptw:TUM18999_56890"/>
<proteinExistence type="predicted"/>
<organism evidence="2 4">
    <name type="scientific">Pseudomonas tohonis</name>
    <dbReference type="NCBI Taxonomy" id="2725477"/>
    <lineage>
        <taxon>Bacteria</taxon>
        <taxon>Pseudomonadati</taxon>
        <taxon>Pseudomonadota</taxon>
        <taxon>Gammaproteobacteria</taxon>
        <taxon>Pseudomonadales</taxon>
        <taxon>Pseudomonadaceae</taxon>
        <taxon>Pseudomonas</taxon>
    </lineage>
</organism>
<dbReference type="Proteomes" id="UP001054892">
    <property type="component" value="Unassembled WGS sequence"/>
</dbReference>
<evidence type="ECO:0000313" key="2">
    <source>
        <dbReference type="EMBL" id="BCG27498.1"/>
    </source>
</evidence>
<sequence>MAATRTTATTPDRPGSTLHSDLAGLLAREAFQAATPPHRVVGASSFATDRTPARKPLGKAYREWIRSCSLPAFARRAPLPHGPSGPLAASHHHR</sequence>
<feature type="region of interest" description="Disordered" evidence="1">
    <location>
        <begin position="75"/>
        <end position="94"/>
    </location>
</feature>
<evidence type="ECO:0000313" key="4">
    <source>
        <dbReference type="Proteomes" id="UP000509383"/>
    </source>
</evidence>